<dbReference type="AlphaFoldDB" id="A0A5E4TET9"/>
<sequence>MEINSGLPGPTISPTTRHASLDATPSSTAQESSRASQSERTVSLSTSSGGMSSASAALAALPREVASIADFTSAIDARLNELPREIFLPLDLTNDMAPRDMLVGVRLPVEAAEAGMSTLPPQYRVVGAVGTIIADIVSGTVRWSEGERREWVCVTPHPHPETFKPANAVIDRAAAWVRERLPVDSGRAVARSIAEAMLTDAQTLQMIAQRTKDVLASRIQRDIDQTKPGYRLIGRLMNAICEHPAIEGRCDQKGARIYAYTVQIGVSRRRDASVDRLTVPGMVIVSTAVSGADDRGTKSAVLYCAGVQKGFKGRAFGSMETSLAEFVRHAQTKPLSAFPCETLSLGEMLPFYLKWMVPDFAQASDTVVFAELTPCHDDIFERMAADTAQVILRCAGAPLARDFTSEAITRHMWRAWLGDRPDAGITDAFTDASAFNASQHDDRAPSIPQHIDPVAAAPHEHHGIERLTASRFRARPS</sequence>
<dbReference type="Proteomes" id="UP000406256">
    <property type="component" value="Unassembled WGS sequence"/>
</dbReference>
<dbReference type="EMBL" id="CABPSB010000003">
    <property type="protein sequence ID" value="VVD86455.1"/>
    <property type="molecule type" value="Genomic_DNA"/>
</dbReference>
<feature type="compositionally biased region" description="Polar residues" evidence="1">
    <location>
        <begin position="12"/>
        <end position="42"/>
    </location>
</feature>
<reference evidence="2 3" key="1">
    <citation type="submission" date="2019-08" db="EMBL/GenBank/DDBJ databases">
        <authorList>
            <person name="Peeters C."/>
        </authorList>
    </citation>
    <scope>NUCLEOTIDE SEQUENCE [LARGE SCALE GENOMIC DNA]</scope>
    <source>
        <strain evidence="2 3">LMG 31108</strain>
    </source>
</reference>
<evidence type="ECO:0000313" key="3">
    <source>
        <dbReference type="Proteomes" id="UP000406256"/>
    </source>
</evidence>
<protein>
    <submittedName>
        <fullName evidence="2">Uncharacterized protein</fullName>
    </submittedName>
</protein>
<accession>A0A5E4TET9</accession>
<evidence type="ECO:0000313" key="2">
    <source>
        <dbReference type="EMBL" id="VVD86455.1"/>
    </source>
</evidence>
<keyword evidence="3" id="KW-1185">Reference proteome</keyword>
<evidence type="ECO:0000256" key="1">
    <source>
        <dbReference type="SAM" id="MobiDB-lite"/>
    </source>
</evidence>
<feature type="region of interest" description="Disordered" evidence="1">
    <location>
        <begin position="1"/>
        <end position="51"/>
    </location>
</feature>
<proteinExistence type="predicted"/>
<organism evidence="2 3">
    <name type="scientific">Pandoraea anhela</name>
    <dbReference type="NCBI Taxonomy" id="2508295"/>
    <lineage>
        <taxon>Bacteria</taxon>
        <taxon>Pseudomonadati</taxon>
        <taxon>Pseudomonadota</taxon>
        <taxon>Betaproteobacteria</taxon>
        <taxon>Burkholderiales</taxon>
        <taxon>Burkholderiaceae</taxon>
        <taxon>Pandoraea</taxon>
    </lineage>
</organism>
<gene>
    <name evidence="2" type="ORF">PAN31108_01398</name>
</gene>
<name>A0A5E4TET9_9BURK</name>